<evidence type="ECO:0000256" key="2">
    <source>
        <dbReference type="ARBA" id="ARBA00004906"/>
    </source>
</evidence>
<reference evidence="6 7" key="1">
    <citation type="journal article" date="2016" name="DNA Res.">
        <title>The draft genome of MD-2 pineapple using hybrid error correction of long reads.</title>
        <authorList>
            <person name="Redwan R.M."/>
            <person name="Saidin A."/>
            <person name="Kumar S.V."/>
        </authorList>
    </citation>
    <scope>NUCLEOTIDE SEQUENCE [LARGE SCALE GENOMIC DNA]</scope>
    <source>
        <strain evidence="7">cv. MD2</strain>
        <tissue evidence="6">Leaf</tissue>
    </source>
</reference>
<evidence type="ECO:0000259" key="5">
    <source>
        <dbReference type="PROSITE" id="PS51698"/>
    </source>
</evidence>
<evidence type="ECO:0000256" key="4">
    <source>
        <dbReference type="ARBA" id="ARBA00022679"/>
    </source>
</evidence>
<dbReference type="InterPro" id="IPR016024">
    <property type="entry name" value="ARM-type_fold"/>
</dbReference>
<dbReference type="STRING" id="4615.A0A199W3F3"/>
<evidence type="ECO:0000256" key="1">
    <source>
        <dbReference type="ARBA" id="ARBA00000900"/>
    </source>
</evidence>
<dbReference type="GO" id="GO:0061630">
    <property type="term" value="F:ubiquitin protein ligase activity"/>
    <property type="evidence" value="ECO:0007669"/>
    <property type="project" value="UniProtKB-EC"/>
</dbReference>
<gene>
    <name evidence="6" type="ORF">ACMD2_06271</name>
</gene>
<dbReference type="SUPFAM" id="SSF48371">
    <property type="entry name" value="ARM repeat"/>
    <property type="match status" value="2"/>
</dbReference>
<dbReference type="SUPFAM" id="SSF57850">
    <property type="entry name" value="RING/U-box"/>
    <property type="match status" value="1"/>
</dbReference>
<dbReference type="InterPro" id="IPR045210">
    <property type="entry name" value="RING-Ubox_PUB"/>
</dbReference>
<feature type="domain" description="U-box" evidence="5">
    <location>
        <begin position="22"/>
        <end position="101"/>
    </location>
</feature>
<accession>A0A199W3F3</accession>
<comment type="pathway">
    <text evidence="2">Protein modification; protein ubiquitination.</text>
</comment>
<dbReference type="CDD" id="cd16664">
    <property type="entry name" value="RING-Ubox_PUB"/>
    <property type="match status" value="1"/>
</dbReference>
<keyword evidence="4" id="KW-0808">Transferase</keyword>
<dbReference type="SMART" id="SM00185">
    <property type="entry name" value="ARM"/>
    <property type="match status" value="8"/>
</dbReference>
<evidence type="ECO:0000313" key="7">
    <source>
        <dbReference type="Proteomes" id="UP000092600"/>
    </source>
</evidence>
<dbReference type="Gene3D" id="3.30.40.10">
    <property type="entry name" value="Zinc/RING finger domain, C3HC4 (zinc finger)"/>
    <property type="match status" value="1"/>
</dbReference>
<feature type="non-terminal residue" evidence="6">
    <location>
        <position position="799"/>
    </location>
</feature>
<organism evidence="6 7">
    <name type="scientific">Ananas comosus</name>
    <name type="common">Pineapple</name>
    <name type="synonym">Ananas ananas</name>
    <dbReference type="NCBI Taxonomy" id="4615"/>
    <lineage>
        <taxon>Eukaryota</taxon>
        <taxon>Viridiplantae</taxon>
        <taxon>Streptophyta</taxon>
        <taxon>Embryophyta</taxon>
        <taxon>Tracheophyta</taxon>
        <taxon>Spermatophyta</taxon>
        <taxon>Magnoliopsida</taxon>
        <taxon>Liliopsida</taxon>
        <taxon>Poales</taxon>
        <taxon>Bromeliaceae</taxon>
        <taxon>Bromelioideae</taxon>
        <taxon>Ananas</taxon>
    </lineage>
</organism>
<dbReference type="PROSITE" id="PS51698">
    <property type="entry name" value="U_BOX"/>
    <property type="match status" value="1"/>
</dbReference>
<dbReference type="PANTHER" id="PTHR45958:SF6">
    <property type="entry name" value="U-BOX DOMAIN-CONTAINING PROTEIN 43"/>
    <property type="match status" value="1"/>
</dbReference>
<dbReference type="PANTHER" id="PTHR45958">
    <property type="entry name" value="RING-TYPE E3 UBIQUITIN TRANSFERASE"/>
    <property type="match status" value="1"/>
</dbReference>
<dbReference type="AlphaFoldDB" id="A0A199W3F3"/>
<dbReference type="InterPro" id="IPR003613">
    <property type="entry name" value="Ubox_domain"/>
</dbReference>
<dbReference type="GO" id="GO:0016567">
    <property type="term" value="P:protein ubiquitination"/>
    <property type="evidence" value="ECO:0007669"/>
    <property type="project" value="UniProtKB-UniPathway"/>
</dbReference>
<protein>
    <recommendedName>
        <fullName evidence="3">RING-type E3 ubiquitin transferase</fullName>
        <ecNumber evidence="3">2.3.2.27</ecNumber>
    </recommendedName>
</protein>
<name>A0A199W3F3_ANACO</name>
<sequence>MAEEFEENCENNDRHGEIYQEKVYGAFVCPLTKQIMRDPVTIETGYTFDREAILKWFRECQNNGRKLACPLTRKELRSTDLNPSIALRNAIDEWTQRNEAKELDKAHRLLLSSASSEQDALRALEFVVNVSWKRSRAVYNGGLIPTISGLLKSGSITLRSKALEVLRIVAEENNENKEDIGAGDTIRTIVKFLLHEYIKERELAVALLCELSKSESLCEKIGGVDGAILILVGLASSKSENIVVVERAEHTLKNLEKCEKNIKQMAENGRLQPLLTKLLEGSPETQLSMALYLGELILANDVKVLVAQTAGPTLITIMTTGTVQAREATLKALNQISSNESSASVLIEAGILPPLVRDLFAVGCGRLPTRLKEMSAGVLSNLVASGADLEAVPLDDGDQTLLSEDVVHNLLHLISNTGPAIEHRLLQVLVGLTSSPTAVSYIVSGIKSSGAVISLVQFIDAAHTDVRVAALKLLHNISPHMSIELAETLGGSSSHLGTVLDAISDNNGIAEEQAAAIGLLAELPEMDSGLTKQLFKQGAFRVVITKLLSIRDGGARSNRYIGPFQEGLVRVLSRLTYCLAEPEHIAFAKEYDLATVFAGLIEANGSDKVIIASAFALENLSQESKYLTAKPEPPKCTLLSCFSKPPSVSGLCRIHHGFCTAKESFCLLESRAVEKLIACLDHTNEKVVEAALAALCTLLDDTVDTVEGVYVLCEAEGIKPFFDALIQNRTEIIQKRAVWAVERFLRIDDIAREVSGNQSVGSALVEAYRNGDYRTRQIAERALKHIERLPDFSAIAAQS</sequence>
<dbReference type="UniPathway" id="UPA00143"/>
<dbReference type="Pfam" id="PF04564">
    <property type="entry name" value="U-box"/>
    <property type="match status" value="1"/>
</dbReference>
<dbReference type="Proteomes" id="UP000092600">
    <property type="component" value="Unassembled WGS sequence"/>
</dbReference>
<dbReference type="InterPro" id="IPR052608">
    <property type="entry name" value="U-box_domain_protein"/>
</dbReference>
<evidence type="ECO:0000313" key="6">
    <source>
        <dbReference type="EMBL" id="OAY83839.1"/>
    </source>
</evidence>
<evidence type="ECO:0000256" key="3">
    <source>
        <dbReference type="ARBA" id="ARBA00012483"/>
    </source>
</evidence>
<dbReference type="Gene3D" id="1.25.10.10">
    <property type="entry name" value="Leucine-rich Repeat Variant"/>
    <property type="match status" value="3"/>
</dbReference>
<dbReference type="SMART" id="SM00504">
    <property type="entry name" value="Ubox"/>
    <property type="match status" value="1"/>
</dbReference>
<dbReference type="InterPro" id="IPR011989">
    <property type="entry name" value="ARM-like"/>
</dbReference>
<comment type="catalytic activity">
    <reaction evidence="1">
        <text>S-ubiquitinyl-[E2 ubiquitin-conjugating enzyme]-L-cysteine + [acceptor protein]-L-lysine = [E2 ubiquitin-conjugating enzyme]-L-cysteine + N(6)-ubiquitinyl-[acceptor protein]-L-lysine.</text>
        <dbReference type="EC" id="2.3.2.27"/>
    </reaction>
</comment>
<comment type="caution">
    <text evidence="6">The sequence shown here is derived from an EMBL/GenBank/DDBJ whole genome shotgun (WGS) entry which is preliminary data.</text>
</comment>
<dbReference type="EC" id="2.3.2.27" evidence="3"/>
<dbReference type="EMBL" id="LSRQ01000307">
    <property type="protein sequence ID" value="OAY83839.1"/>
    <property type="molecule type" value="Genomic_DNA"/>
</dbReference>
<proteinExistence type="predicted"/>
<dbReference type="InterPro" id="IPR000225">
    <property type="entry name" value="Armadillo"/>
</dbReference>
<dbReference type="InterPro" id="IPR013083">
    <property type="entry name" value="Znf_RING/FYVE/PHD"/>
</dbReference>